<feature type="domain" description="PDEase" evidence="6">
    <location>
        <begin position="544"/>
        <end position="948"/>
    </location>
</feature>
<dbReference type="EC" id="3.1.4.-" evidence="4"/>
<evidence type="ECO:0000256" key="3">
    <source>
        <dbReference type="ARBA" id="ARBA00022801"/>
    </source>
</evidence>
<evidence type="ECO:0000259" key="6">
    <source>
        <dbReference type="PROSITE" id="PS51845"/>
    </source>
</evidence>
<evidence type="ECO:0000256" key="4">
    <source>
        <dbReference type="RuleBase" id="RU363067"/>
    </source>
</evidence>
<feature type="non-terminal residue" evidence="7">
    <location>
        <position position="1"/>
    </location>
</feature>
<dbReference type="InterPro" id="IPR003607">
    <property type="entry name" value="HD/PDEase_dom"/>
</dbReference>
<feature type="region of interest" description="Disordered" evidence="5">
    <location>
        <begin position="84"/>
        <end position="106"/>
    </location>
</feature>
<dbReference type="InterPro" id="IPR003018">
    <property type="entry name" value="GAF"/>
</dbReference>
<dbReference type="InterPro" id="IPR036971">
    <property type="entry name" value="PDEase_catalytic_dom_sf"/>
</dbReference>
<name>A0ABN8MDG1_9CNID</name>
<dbReference type="PROSITE" id="PS00126">
    <property type="entry name" value="PDEASE_I_1"/>
    <property type="match status" value="1"/>
</dbReference>
<dbReference type="SMART" id="SM00065">
    <property type="entry name" value="GAF"/>
    <property type="match status" value="2"/>
</dbReference>
<dbReference type="SUPFAM" id="SSF55781">
    <property type="entry name" value="GAF domain-like"/>
    <property type="match status" value="2"/>
</dbReference>
<dbReference type="Gene3D" id="3.30.450.40">
    <property type="match status" value="2"/>
</dbReference>
<dbReference type="InterPro" id="IPR023174">
    <property type="entry name" value="PDEase_CS"/>
</dbReference>
<comment type="caution">
    <text evidence="7">The sequence shown here is derived from an EMBL/GenBank/DDBJ whole genome shotgun (WGS) entry which is preliminary data.</text>
</comment>
<keyword evidence="8" id="KW-1185">Reference proteome</keyword>
<comment type="cofactor">
    <cofactor evidence="4">
        <name>a divalent metal cation</name>
        <dbReference type="ChEBI" id="CHEBI:60240"/>
    </cofactor>
    <text evidence="4">Binds 2 divalent metal cations per subunit. Site 1 may preferentially bind zinc ions, while site 2 has a preference for magnesium and/or manganese ions.</text>
</comment>
<dbReference type="Pfam" id="PF01590">
    <property type="entry name" value="GAF"/>
    <property type="match status" value="2"/>
</dbReference>
<dbReference type="Gene3D" id="1.10.1300.10">
    <property type="entry name" value="3'5'-cyclic nucleotide phosphodiesterase, catalytic domain"/>
    <property type="match status" value="1"/>
</dbReference>
<reference evidence="7 8" key="1">
    <citation type="submission" date="2022-05" db="EMBL/GenBank/DDBJ databases">
        <authorList>
            <consortium name="Genoscope - CEA"/>
            <person name="William W."/>
        </authorList>
    </citation>
    <scope>NUCLEOTIDE SEQUENCE [LARGE SCALE GENOMIC DNA]</scope>
</reference>
<sequence>SLVVADRGINSIENIDRSNVSQQLARKMANCCTKNEKTEPLTIKLEGNNVEQNIEAWLDEHPDFVHSYFTRKASRTLIDSWLQSRSVRSPTPTGTPPPSGSSTPVRKISASEFEGRGILKPLVNVVDGQATFLTPNEPHRTRPSPRNRKSRVELLQLDEKELLMELVKDISNDLDSTSLCHKILQNVSILVNGDRCSLFLLQGPKDGPRYLVSKVFDVNAESKLEDMQGLEEIRIPFGTGIVGYTAATGEVVNIANAYEDPRFNQEIDLKTGYHTRSILCMPITDHYHGEVIGVAQVINKRGFLDHTFTREDEKIFSKYLVFCGIGITNAELYERAQLEIRRNQVLLDLARTIFEEQSTLHNIVQKIMMITQTLLQCERCSVLLVDPSSKTLFSQAFDLEARDYLNEDDQTVVKHRSCSKTEIRFPVNIGITGHVATTGETLNIPDAYQDERFDPAVDQASGFVTKTILCMPIKNGSDEIIGVVQLLNKLDGTSFNKNDENLFEAFAIFCGMAIHNTVMYENVNKAMAKQKVALEVLSYHATAPLEEANKLKSVPLPSINSLRLLDFTFDDEAVGDQETLLGTLAMVMDLKLHEHFNVEHQVLCRWILTVKKNYRPVMYHNWRHAFNVAQTMFTILKIDEFGRIFSPEEKFALLVACLSHDLDHRGTNNSFQINVQKMNNTLKHYLRIQASLLAPRTSGNEIFGSLSAEEYNKMIKLVEQAIIATDLALYFHTRSRHVKDQNTCLQAIILIKSRATCRQNKRCKSNLSTVSVLAKRSLHQDLIYSGCHGRSQMFVYRPSPFPFPLLTIFSPFPQTEGLKRGEFFKKTEAGCEDWTTDENRELLRAMMMTACDLSAITKPWPVQRRTALLVAEEFFQQGDLEQQELKATPMAMMDRGKKDELPQMQVGFIDAVCLPLYKAFSQMNTKLSTLRDACRENKRQWQKLADDYKAQVCNCVLPCS</sequence>
<evidence type="ECO:0000313" key="7">
    <source>
        <dbReference type="EMBL" id="CAH3025839.1"/>
    </source>
</evidence>
<accession>A0ABN8MDG1</accession>
<gene>
    <name evidence="7" type="ORF">PEVE_00027329</name>
</gene>
<dbReference type="PROSITE" id="PS51845">
    <property type="entry name" value="PDEASE_I_2"/>
    <property type="match status" value="1"/>
</dbReference>
<dbReference type="PANTHER" id="PTHR11347">
    <property type="entry name" value="CYCLIC NUCLEOTIDE PHOSPHODIESTERASE"/>
    <property type="match status" value="1"/>
</dbReference>
<dbReference type="EMBL" id="CALNXI010000375">
    <property type="protein sequence ID" value="CAH3025839.1"/>
    <property type="molecule type" value="Genomic_DNA"/>
</dbReference>
<organism evidence="7 8">
    <name type="scientific">Porites evermanni</name>
    <dbReference type="NCBI Taxonomy" id="104178"/>
    <lineage>
        <taxon>Eukaryota</taxon>
        <taxon>Metazoa</taxon>
        <taxon>Cnidaria</taxon>
        <taxon>Anthozoa</taxon>
        <taxon>Hexacorallia</taxon>
        <taxon>Scleractinia</taxon>
        <taxon>Fungiina</taxon>
        <taxon>Poritidae</taxon>
        <taxon>Porites</taxon>
    </lineage>
</organism>
<keyword evidence="3 4" id="KW-0378">Hydrolase</keyword>
<feature type="region of interest" description="Disordered" evidence="5">
    <location>
        <begin position="130"/>
        <end position="150"/>
    </location>
</feature>
<evidence type="ECO:0000256" key="5">
    <source>
        <dbReference type="SAM" id="MobiDB-lite"/>
    </source>
</evidence>
<dbReference type="InterPro" id="IPR023088">
    <property type="entry name" value="PDEase"/>
</dbReference>
<comment type="similarity">
    <text evidence="4">Belongs to the cyclic nucleotide phosphodiesterase family.</text>
</comment>
<evidence type="ECO:0000313" key="8">
    <source>
        <dbReference type="Proteomes" id="UP001159427"/>
    </source>
</evidence>
<protein>
    <recommendedName>
        <fullName evidence="4">Phosphodiesterase</fullName>
        <ecNumber evidence="4">3.1.4.-</ecNumber>
    </recommendedName>
</protein>
<dbReference type="SMART" id="SM00471">
    <property type="entry name" value="HDc"/>
    <property type="match status" value="1"/>
</dbReference>
<dbReference type="InterPro" id="IPR002073">
    <property type="entry name" value="PDEase_catalytic_dom"/>
</dbReference>
<dbReference type="Pfam" id="PF00233">
    <property type="entry name" value="PDEase_I"/>
    <property type="match status" value="1"/>
</dbReference>
<dbReference type="Proteomes" id="UP001159427">
    <property type="component" value="Unassembled WGS sequence"/>
</dbReference>
<dbReference type="PRINTS" id="PR00387">
    <property type="entry name" value="PDIESTERASE1"/>
</dbReference>
<keyword evidence="2 4" id="KW-0479">Metal-binding</keyword>
<proteinExistence type="inferred from homology"/>
<dbReference type="CDD" id="cd00077">
    <property type="entry name" value="HDc"/>
    <property type="match status" value="1"/>
</dbReference>
<evidence type="ECO:0000256" key="2">
    <source>
        <dbReference type="ARBA" id="ARBA00022723"/>
    </source>
</evidence>
<dbReference type="InterPro" id="IPR029016">
    <property type="entry name" value="GAF-like_dom_sf"/>
</dbReference>
<keyword evidence="1" id="KW-0140">cGMP</keyword>
<evidence type="ECO:0000256" key="1">
    <source>
        <dbReference type="ARBA" id="ARBA00022535"/>
    </source>
</evidence>
<dbReference type="SUPFAM" id="SSF109604">
    <property type="entry name" value="HD-domain/PDEase-like"/>
    <property type="match status" value="1"/>
</dbReference>